<dbReference type="RefSeq" id="XP_016837104.2">
    <property type="nucleotide sequence ID" value="XM_016981615.3"/>
</dbReference>
<feature type="domain" description="Uracil-DNA glycosylase-like" evidence="9">
    <location>
        <begin position="87"/>
        <end position="275"/>
    </location>
</feature>
<feature type="compositionally biased region" description="Polar residues" evidence="8">
    <location>
        <begin position="18"/>
        <end position="40"/>
    </location>
</feature>
<dbReference type="Pfam" id="PF03167">
    <property type="entry name" value="UDG"/>
    <property type="match status" value="1"/>
</dbReference>
<dbReference type="AlphaFoldDB" id="A0A7M7IYX1"/>
<evidence type="ECO:0000256" key="6">
    <source>
        <dbReference type="ARBA" id="ARBA00023204"/>
    </source>
</evidence>
<keyword evidence="6" id="KW-0234">DNA repair</keyword>
<evidence type="ECO:0000313" key="10">
    <source>
        <dbReference type="EnsemblMetazoa" id="XP_016837104"/>
    </source>
</evidence>
<feature type="region of interest" description="Disordered" evidence="8">
    <location>
        <begin position="1"/>
        <end position="45"/>
    </location>
</feature>
<dbReference type="GO" id="GO:0000703">
    <property type="term" value="F:oxidized pyrimidine nucleobase lesion DNA N-glycosylase activity"/>
    <property type="evidence" value="ECO:0007669"/>
    <property type="project" value="TreeGrafter"/>
</dbReference>
<evidence type="ECO:0000313" key="11">
    <source>
        <dbReference type="Proteomes" id="UP000002358"/>
    </source>
</evidence>
<dbReference type="KEGG" id="nvi:107980448"/>
<dbReference type="GO" id="GO:0006284">
    <property type="term" value="P:base-excision repair"/>
    <property type="evidence" value="ECO:0007669"/>
    <property type="project" value="InterPro"/>
</dbReference>
<dbReference type="PANTHER" id="PTHR13235">
    <property type="entry name" value="SINGLE-STRAND SELECTIVE MONOFUNCTIONAL URACIL DNA GLYCOSYLASE"/>
    <property type="match status" value="1"/>
</dbReference>
<sequence>MNKNVKESSARKRKNSDDFVNSPSTSSISTKDESPPQSLPDQPDKLLGLENKLSKKIQTLLPRFKQYIVYNPLEYAAQVHATYVNSYCKSSKKILIIGENPGPWGMCQTGVPFGEIDAVRDWLQISGPVGKPPEEHPKKLILGFDCHRREQSGKRLFGYFRELCGSADNFLKHTFLYNYCPITLLNREGGKYVNLKELKKKDNEELFSACDDTLIDVIKLLGIELILAMGNFAEQRAKAALEKALDAGDNLLDVDSIRVLRVPHPSPMSQYVRKGKWNEMVNDILTEHGLMQYFKNDQSPIKNTTIANKR</sequence>
<dbReference type="FunFam" id="3.40.470.10:FF:000005">
    <property type="entry name" value="Single-strand selective monofunctional uracil DNA glycosylase"/>
    <property type="match status" value="1"/>
</dbReference>
<evidence type="ECO:0000256" key="8">
    <source>
        <dbReference type="SAM" id="MobiDB-lite"/>
    </source>
</evidence>
<dbReference type="Gene3D" id="3.40.470.10">
    <property type="entry name" value="Uracil-DNA glycosylase-like domain"/>
    <property type="match status" value="1"/>
</dbReference>
<evidence type="ECO:0000259" key="9">
    <source>
        <dbReference type="Pfam" id="PF03167"/>
    </source>
</evidence>
<evidence type="ECO:0000256" key="2">
    <source>
        <dbReference type="ARBA" id="ARBA00007889"/>
    </source>
</evidence>
<comment type="similarity">
    <text evidence="2">Belongs to the uracil-DNA glycosylase (UDG) superfamily. SMUG1 family.</text>
</comment>
<evidence type="ECO:0000256" key="3">
    <source>
        <dbReference type="ARBA" id="ARBA00022763"/>
    </source>
</evidence>
<keyword evidence="11" id="KW-1185">Reference proteome</keyword>
<dbReference type="SMR" id="A0A7M7IYX1"/>
<dbReference type="InterPro" id="IPR036895">
    <property type="entry name" value="Uracil-DNA_glycosylase-like_sf"/>
</dbReference>
<reference evidence="10" key="1">
    <citation type="submission" date="2021-01" db="UniProtKB">
        <authorList>
            <consortium name="EnsemblMetazoa"/>
        </authorList>
    </citation>
    <scope>IDENTIFICATION</scope>
</reference>
<feature type="compositionally biased region" description="Basic and acidic residues" evidence="8">
    <location>
        <begin position="1"/>
        <end position="10"/>
    </location>
</feature>
<dbReference type="InterPro" id="IPR005122">
    <property type="entry name" value="Uracil-DNA_glycosylase-like"/>
</dbReference>
<comment type="subcellular location">
    <subcellularLocation>
        <location evidence="1">Nucleus</location>
    </subcellularLocation>
</comment>
<evidence type="ECO:0000256" key="7">
    <source>
        <dbReference type="ARBA" id="ARBA00023242"/>
    </source>
</evidence>
<keyword evidence="5" id="KW-0238">DNA-binding</keyword>
<name>A0A7M7IYX1_NASVI</name>
<organism evidence="10 11">
    <name type="scientific">Nasonia vitripennis</name>
    <name type="common">Parasitic wasp</name>
    <dbReference type="NCBI Taxonomy" id="7425"/>
    <lineage>
        <taxon>Eukaryota</taxon>
        <taxon>Metazoa</taxon>
        <taxon>Ecdysozoa</taxon>
        <taxon>Arthropoda</taxon>
        <taxon>Hexapoda</taxon>
        <taxon>Insecta</taxon>
        <taxon>Pterygota</taxon>
        <taxon>Neoptera</taxon>
        <taxon>Endopterygota</taxon>
        <taxon>Hymenoptera</taxon>
        <taxon>Apocrita</taxon>
        <taxon>Proctotrupomorpha</taxon>
        <taxon>Chalcidoidea</taxon>
        <taxon>Pteromalidae</taxon>
        <taxon>Pteromalinae</taxon>
        <taxon>Nasonia</taxon>
    </lineage>
</organism>
<dbReference type="GO" id="GO:0003677">
    <property type="term" value="F:DNA binding"/>
    <property type="evidence" value="ECO:0007669"/>
    <property type="project" value="UniProtKB-KW"/>
</dbReference>
<keyword evidence="7" id="KW-0539">Nucleus</keyword>
<dbReference type="GO" id="GO:0005634">
    <property type="term" value="C:nucleus"/>
    <property type="evidence" value="ECO:0007669"/>
    <property type="project" value="UniProtKB-SubCell"/>
</dbReference>
<dbReference type="InParanoid" id="A0A7M7IYX1"/>
<dbReference type="Proteomes" id="UP000002358">
    <property type="component" value="Chromosome 2"/>
</dbReference>
<evidence type="ECO:0000256" key="1">
    <source>
        <dbReference type="ARBA" id="ARBA00004123"/>
    </source>
</evidence>
<dbReference type="PANTHER" id="PTHR13235:SF2">
    <property type="entry name" value="SINGLE-STRAND SELECTIVE MONOFUNCTIONAL URACIL DNA GLYCOSYLASE"/>
    <property type="match status" value="1"/>
</dbReference>
<dbReference type="OMA" id="EYLCIER"/>
<protein>
    <recommendedName>
        <fullName evidence="9">Uracil-DNA glycosylase-like domain-containing protein</fullName>
    </recommendedName>
</protein>
<dbReference type="InterPro" id="IPR039134">
    <property type="entry name" value="SMUG1"/>
</dbReference>
<keyword evidence="3" id="KW-0227">DNA damage</keyword>
<dbReference type="GeneID" id="107980448"/>
<dbReference type="FunCoup" id="A0A7M7IYX1">
    <property type="interactions" value="810"/>
</dbReference>
<evidence type="ECO:0000256" key="5">
    <source>
        <dbReference type="ARBA" id="ARBA00023125"/>
    </source>
</evidence>
<keyword evidence="4" id="KW-0378">Hydrolase</keyword>
<accession>A0A7M7IYX1</accession>
<proteinExistence type="inferred from homology"/>
<dbReference type="EnsemblMetazoa" id="XM_016981615">
    <property type="protein sequence ID" value="XP_016837104"/>
    <property type="gene ID" value="LOC107980448"/>
</dbReference>
<dbReference type="GO" id="GO:0017065">
    <property type="term" value="F:single-strand selective uracil DNA N-glycosylase activity"/>
    <property type="evidence" value="ECO:0007669"/>
    <property type="project" value="InterPro"/>
</dbReference>
<evidence type="ECO:0000256" key="4">
    <source>
        <dbReference type="ARBA" id="ARBA00022801"/>
    </source>
</evidence>
<dbReference type="SUPFAM" id="SSF52141">
    <property type="entry name" value="Uracil-DNA glycosylase-like"/>
    <property type="match status" value="1"/>
</dbReference>